<dbReference type="SUPFAM" id="SSF51735">
    <property type="entry name" value="NAD(P)-binding Rossmann-fold domains"/>
    <property type="match status" value="1"/>
</dbReference>
<dbReference type="Proteomes" id="UP000094236">
    <property type="component" value="Unassembled WGS sequence"/>
</dbReference>
<comment type="similarity">
    <text evidence="2 12">Belongs to the short-chain dehydrogenases/reductases (SDR) family.</text>
</comment>
<keyword evidence="5" id="KW-1133">Transmembrane helix</keyword>
<keyword evidence="14" id="KW-1185">Reference proteome</keyword>
<keyword evidence="6" id="KW-0560">Oxidoreductase</keyword>
<accession>A0A1E4TZK7</accession>
<dbReference type="STRING" id="669874.A0A1E4TZK7"/>
<evidence type="ECO:0000313" key="14">
    <source>
        <dbReference type="Proteomes" id="UP000094236"/>
    </source>
</evidence>
<dbReference type="PANTHER" id="PTHR24322:SF736">
    <property type="entry name" value="RETINOL DEHYDROGENASE 10"/>
    <property type="match status" value="1"/>
</dbReference>
<evidence type="ECO:0000256" key="1">
    <source>
        <dbReference type="ARBA" id="ARBA00004141"/>
    </source>
</evidence>
<evidence type="ECO:0000256" key="4">
    <source>
        <dbReference type="ARBA" id="ARBA00022857"/>
    </source>
</evidence>
<keyword evidence="7" id="KW-0443">Lipid metabolism</keyword>
<reference evidence="14" key="1">
    <citation type="submission" date="2016-05" db="EMBL/GenBank/DDBJ databases">
        <title>Comparative genomics of biotechnologically important yeasts.</title>
        <authorList>
            <consortium name="DOE Joint Genome Institute"/>
            <person name="Riley R."/>
            <person name="Haridas S."/>
            <person name="Wolfe K.H."/>
            <person name="Lopes M.R."/>
            <person name="Hittinger C.T."/>
            <person name="Goker M."/>
            <person name="Salamov A."/>
            <person name="Wisecaver J."/>
            <person name="Long T.M."/>
            <person name="Aerts A.L."/>
            <person name="Barry K."/>
            <person name="Choi C."/>
            <person name="Clum A."/>
            <person name="Coughlan A.Y."/>
            <person name="Deshpande S."/>
            <person name="Douglass A.P."/>
            <person name="Hanson S.J."/>
            <person name="Klenk H.-P."/>
            <person name="Labutti K."/>
            <person name="Lapidus A."/>
            <person name="Lindquist E."/>
            <person name="Lipzen A."/>
            <person name="Meier-Kolthoff J.P."/>
            <person name="Ohm R.A."/>
            <person name="Otillar R.P."/>
            <person name="Pangilinan J."/>
            <person name="Peng Y."/>
            <person name="Rokas A."/>
            <person name="Rosa C.A."/>
            <person name="Scheuner C."/>
            <person name="Sibirny A.A."/>
            <person name="Slot J.C."/>
            <person name="Stielow J.B."/>
            <person name="Sun H."/>
            <person name="Kurtzman C.P."/>
            <person name="Blackwell M."/>
            <person name="Grigoriev I.V."/>
            <person name="Jeffries T.W."/>
        </authorList>
    </citation>
    <scope>NUCLEOTIDE SEQUENCE [LARGE SCALE GENOMIC DNA]</scope>
    <source>
        <strain evidence="14">NRRL Y-2460</strain>
    </source>
</reference>
<evidence type="ECO:0000256" key="12">
    <source>
        <dbReference type="RuleBase" id="RU000363"/>
    </source>
</evidence>
<sequence length="333" mass="36812">MTGAISISLAFYRFNKAYRTFSNIVIGNYFDPHRDIVLITGGCSGLGKELVKQFLEKNTSKIVVLDIVVPSNAEDRLENVYYYKCDVSNRKEVLKTSEIVKKEVGIVSLLINNAGITRGKSLIDLSFDDIEKTIQINLMSSFYTIKAFLPDMLKIKRGYIVTIASVLGYMSPARLSAYGASKSGLIALHESLTYELGPPSLNPKGVKTLLICPGQLKTRMFTGVKTPSTLLAPELDPSHVARNVLSAVELGRRGEIKLPFYGNFMPIMRAVPWPLAEIIRGFSGMDESMKKFIGRLTPKEGNSPISRLAEDEEFIDDVNGNNLSTAVAEPQDF</sequence>
<comment type="subcellular location">
    <subcellularLocation>
        <location evidence="1">Membrane</location>
        <topology evidence="1">Multi-pass membrane protein</topology>
    </subcellularLocation>
</comment>
<dbReference type="AlphaFoldDB" id="A0A1E4TZK7"/>
<gene>
    <name evidence="13" type="ORF">PACTADRAFT_66036</name>
</gene>
<dbReference type="GO" id="GO:0052650">
    <property type="term" value="F:all-trans-retinol dehydrogenase (NADP+) activity"/>
    <property type="evidence" value="ECO:0007669"/>
    <property type="project" value="UniProtKB-ARBA"/>
</dbReference>
<evidence type="ECO:0000256" key="11">
    <source>
        <dbReference type="ARBA" id="ARBA00082544"/>
    </source>
</evidence>
<dbReference type="CDD" id="cd05339">
    <property type="entry name" value="17beta-HSDXI-like_SDR_c"/>
    <property type="match status" value="1"/>
</dbReference>
<proteinExistence type="inferred from homology"/>
<dbReference type="PANTHER" id="PTHR24322">
    <property type="entry name" value="PKSB"/>
    <property type="match status" value="1"/>
</dbReference>
<dbReference type="PRINTS" id="PR00081">
    <property type="entry name" value="GDHRDH"/>
</dbReference>
<dbReference type="EMBL" id="KV454012">
    <property type="protein sequence ID" value="ODV97175.1"/>
    <property type="molecule type" value="Genomic_DNA"/>
</dbReference>
<evidence type="ECO:0000256" key="3">
    <source>
        <dbReference type="ARBA" id="ARBA00022692"/>
    </source>
</evidence>
<dbReference type="OrthoDB" id="10253736at2759"/>
<dbReference type="GO" id="GO:0016020">
    <property type="term" value="C:membrane"/>
    <property type="evidence" value="ECO:0007669"/>
    <property type="project" value="UniProtKB-SubCell"/>
</dbReference>
<comment type="function">
    <text evidence="9">Catalyzes the reduction of all-trans-retinal to all-trans-retinol in the presence of NADPH.</text>
</comment>
<dbReference type="FunFam" id="3.40.50.720:FF:000131">
    <property type="entry name" value="Short-chain dehydrogenase/reductase 3"/>
    <property type="match status" value="1"/>
</dbReference>
<dbReference type="InterPro" id="IPR036291">
    <property type="entry name" value="NAD(P)-bd_dom_sf"/>
</dbReference>
<dbReference type="PRINTS" id="PR00080">
    <property type="entry name" value="SDRFAMILY"/>
</dbReference>
<protein>
    <recommendedName>
        <fullName evidence="10">Short-chain dehydrogenase/reductase 3</fullName>
    </recommendedName>
    <alternativeName>
        <fullName evidence="11">Retinal short-chain dehydrogenase/reductase 1</fullName>
    </alternativeName>
</protein>
<evidence type="ECO:0000256" key="7">
    <source>
        <dbReference type="ARBA" id="ARBA00023098"/>
    </source>
</evidence>
<keyword evidence="8" id="KW-0472">Membrane</keyword>
<dbReference type="Pfam" id="PF00106">
    <property type="entry name" value="adh_short"/>
    <property type="match status" value="1"/>
</dbReference>
<keyword evidence="4" id="KW-0521">NADP</keyword>
<organism evidence="13 14">
    <name type="scientific">Pachysolen tannophilus NRRL Y-2460</name>
    <dbReference type="NCBI Taxonomy" id="669874"/>
    <lineage>
        <taxon>Eukaryota</taxon>
        <taxon>Fungi</taxon>
        <taxon>Dikarya</taxon>
        <taxon>Ascomycota</taxon>
        <taxon>Saccharomycotina</taxon>
        <taxon>Pichiomycetes</taxon>
        <taxon>Pachysolenaceae</taxon>
        <taxon>Pachysolen</taxon>
    </lineage>
</organism>
<name>A0A1E4TZK7_PACTA</name>
<evidence type="ECO:0000256" key="9">
    <source>
        <dbReference type="ARBA" id="ARBA00059620"/>
    </source>
</evidence>
<keyword evidence="3" id="KW-0812">Transmembrane</keyword>
<evidence type="ECO:0000256" key="5">
    <source>
        <dbReference type="ARBA" id="ARBA00022989"/>
    </source>
</evidence>
<dbReference type="Gene3D" id="3.40.50.720">
    <property type="entry name" value="NAD(P)-binding Rossmann-like Domain"/>
    <property type="match status" value="1"/>
</dbReference>
<evidence type="ECO:0000313" key="13">
    <source>
        <dbReference type="EMBL" id="ODV97175.1"/>
    </source>
</evidence>
<evidence type="ECO:0000256" key="6">
    <source>
        <dbReference type="ARBA" id="ARBA00023002"/>
    </source>
</evidence>
<evidence type="ECO:0000256" key="2">
    <source>
        <dbReference type="ARBA" id="ARBA00006484"/>
    </source>
</evidence>
<dbReference type="InterPro" id="IPR002347">
    <property type="entry name" value="SDR_fam"/>
</dbReference>
<evidence type="ECO:0000256" key="8">
    <source>
        <dbReference type="ARBA" id="ARBA00023136"/>
    </source>
</evidence>
<evidence type="ECO:0000256" key="10">
    <source>
        <dbReference type="ARBA" id="ARBA00068717"/>
    </source>
</evidence>